<feature type="region of interest" description="Disordered" evidence="6">
    <location>
        <begin position="828"/>
        <end position="890"/>
    </location>
</feature>
<dbReference type="Pfam" id="PF04082">
    <property type="entry name" value="Fungal_trans"/>
    <property type="match status" value="1"/>
</dbReference>
<keyword evidence="3" id="KW-0805">Transcription regulation</keyword>
<feature type="region of interest" description="Disordered" evidence="6">
    <location>
        <begin position="693"/>
        <end position="731"/>
    </location>
</feature>
<feature type="region of interest" description="Disordered" evidence="6">
    <location>
        <begin position="88"/>
        <end position="118"/>
    </location>
</feature>
<reference evidence="8 9" key="1">
    <citation type="journal article" date="2014" name="BMC Genomics">
        <title>Comparative genomics of the major fungal agents of human and animal Sporotrichosis: Sporothrix schenckii and Sporothrix brasiliensis.</title>
        <authorList>
            <person name="Teixeira M.M."/>
            <person name="de Almeida L.G."/>
            <person name="Kubitschek-Barreira P."/>
            <person name="Alves F.L."/>
            <person name="Kioshima E.S."/>
            <person name="Abadio A.K."/>
            <person name="Fernandes L."/>
            <person name="Derengowski L.S."/>
            <person name="Ferreira K.S."/>
            <person name="Souza R.C."/>
            <person name="Ruiz J.C."/>
            <person name="de Andrade N.C."/>
            <person name="Paes H.C."/>
            <person name="Nicola A.M."/>
            <person name="Albuquerque P."/>
            <person name="Gerber A.L."/>
            <person name="Martins V.P."/>
            <person name="Peconick L.D."/>
            <person name="Neto A.V."/>
            <person name="Chaucanez C.B."/>
            <person name="Silva P.A."/>
            <person name="Cunha O.L."/>
            <person name="de Oliveira F.F."/>
            <person name="dos Santos T.C."/>
            <person name="Barros A.L."/>
            <person name="Soares M.A."/>
            <person name="de Oliveira L.M."/>
            <person name="Marini M.M."/>
            <person name="Villalobos-Duno H."/>
            <person name="Cunha M.M."/>
            <person name="de Hoog S."/>
            <person name="da Silveira J.F."/>
            <person name="Henrissat B."/>
            <person name="Nino-Vega G.A."/>
            <person name="Cisalpino P.S."/>
            <person name="Mora-Montes H.M."/>
            <person name="Almeida S.R."/>
            <person name="Stajich J.E."/>
            <person name="Lopes-Bezerra L.M."/>
            <person name="Vasconcelos A.T."/>
            <person name="Felipe M.S."/>
        </authorList>
    </citation>
    <scope>NUCLEOTIDE SEQUENCE [LARGE SCALE GENOMIC DNA]</scope>
    <source>
        <strain evidence="8 9">1099-18</strain>
    </source>
</reference>
<dbReference type="InterPro" id="IPR036864">
    <property type="entry name" value="Zn2-C6_fun-type_DNA-bd_sf"/>
</dbReference>
<evidence type="ECO:0000313" key="9">
    <source>
        <dbReference type="Proteomes" id="UP000033710"/>
    </source>
</evidence>
<dbReference type="Pfam" id="PF00172">
    <property type="entry name" value="Zn_clus"/>
    <property type="match status" value="1"/>
</dbReference>
<dbReference type="Proteomes" id="UP000033710">
    <property type="component" value="Unassembled WGS sequence"/>
</dbReference>
<feature type="domain" description="Zn(2)-C6 fungal-type" evidence="7">
    <location>
        <begin position="127"/>
        <end position="156"/>
    </location>
</feature>
<reference evidence="8 9" key="2">
    <citation type="journal article" date="2015" name="Eukaryot. Cell">
        <title>Asexual propagation of a virulent clone complex in a human and feline outbreak of sporotrichosis.</title>
        <authorList>
            <person name="Teixeira Mde M."/>
            <person name="Rodrigues A.M."/>
            <person name="Tsui C.K."/>
            <person name="de Almeida L.G."/>
            <person name="Van Diepeningen A.D."/>
            <person name="van den Ende B.G."/>
            <person name="Fernandes G.F."/>
            <person name="Kano R."/>
            <person name="Hamelin R.C."/>
            <person name="Lopes-Bezerra L.M."/>
            <person name="Vasconcelos A.T."/>
            <person name="de Hoog S."/>
            <person name="de Camargo Z.P."/>
            <person name="Felipe M.S."/>
        </authorList>
    </citation>
    <scope>NUCLEOTIDE SEQUENCE [LARGE SCALE GENOMIC DNA]</scope>
    <source>
        <strain evidence="8 9">1099-18</strain>
    </source>
</reference>
<comment type="subcellular location">
    <subcellularLocation>
        <location evidence="1">Nucleus</location>
    </subcellularLocation>
</comment>
<evidence type="ECO:0000256" key="2">
    <source>
        <dbReference type="ARBA" id="ARBA00022723"/>
    </source>
</evidence>
<protein>
    <recommendedName>
        <fullName evidence="7">Zn(2)-C6 fungal-type domain-containing protein</fullName>
    </recommendedName>
</protein>
<dbReference type="InterPro" id="IPR001138">
    <property type="entry name" value="Zn2Cys6_DnaBD"/>
</dbReference>
<evidence type="ECO:0000256" key="1">
    <source>
        <dbReference type="ARBA" id="ARBA00004123"/>
    </source>
</evidence>
<dbReference type="AlphaFoldDB" id="A0A0F2LZF1"/>
<dbReference type="GO" id="GO:0003677">
    <property type="term" value="F:DNA binding"/>
    <property type="evidence" value="ECO:0007669"/>
    <property type="project" value="InterPro"/>
</dbReference>
<evidence type="ECO:0000313" key="8">
    <source>
        <dbReference type="EMBL" id="KJR82209.1"/>
    </source>
</evidence>
<dbReference type="PANTHER" id="PTHR47338:SF7">
    <property type="entry name" value="ZN(II)2CYS6 TRANSCRIPTION FACTOR (EUROFUNG)"/>
    <property type="match status" value="1"/>
</dbReference>
<dbReference type="PANTHER" id="PTHR47338">
    <property type="entry name" value="ZN(II)2CYS6 TRANSCRIPTION FACTOR (EUROFUNG)-RELATED"/>
    <property type="match status" value="1"/>
</dbReference>
<feature type="compositionally biased region" description="Low complexity" evidence="6">
    <location>
        <begin position="789"/>
        <end position="805"/>
    </location>
</feature>
<dbReference type="KEGG" id="ssck:SPSK_03023"/>
<dbReference type="InterPro" id="IPR050815">
    <property type="entry name" value="TF_fung"/>
</dbReference>
<feature type="compositionally biased region" description="Polar residues" evidence="6">
    <location>
        <begin position="861"/>
        <end position="881"/>
    </location>
</feature>
<keyword evidence="4" id="KW-0804">Transcription</keyword>
<comment type="caution">
    <text evidence="8">The sequence shown here is derived from an EMBL/GenBank/DDBJ whole genome shotgun (WGS) entry which is preliminary data.</text>
</comment>
<feature type="region of interest" description="Disordered" evidence="6">
    <location>
        <begin position="783"/>
        <end position="805"/>
    </location>
</feature>
<evidence type="ECO:0000256" key="3">
    <source>
        <dbReference type="ARBA" id="ARBA00023015"/>
    </source>
</evidence>
<dbReference type="RefSeq" id="XP_016584885.1">
    <property type="nucleotide sequence ID" value="XM_016729867.1"/>
</dbReference>
<evidence type="ECO:0000256" key="6">
    <source>
        <dbReference type="SAM" id="MobiDB-lite"/>
    </source>
</evidence>
<proteinExistence type="predicted"/>
<organism evidence="8 9">
    <name type="scientific">Sporothrix schenckii 1099-18</name>
    <dbReference type="NCBI Taxonomy" id="1397361"/>
    <lineage>
        <taxon>Eukaryota</taxon>
        <taxon>Fungi</taxon>
        <taxon>Dikarya</taxon>
        <taxon>Ascomycota</taxon>
        <taxon>Pezizomycotina</taxon>
        <taxon>Sordariomycetes</taxon>
        <taxon>Sordariomycetidae</taxon>
        <taxon>Ophiostomatales</taxon>
        <taxon>Ophiostomataceae</taxon>
        <taxon>Sporothrix</taxon>
    </lineage>
</organism>
<dbReference type="VEuPathDB" id="FungiDB:SPSK_03023"/>
<dbReference type="GO" id="GO:0008270">
    <property type="term" value="F:zinc ion binding"/>
    <property type="evidence" value="ECO:0007669"/>
    <property type="project" value="InterPro"/>
</dbReference>
<evidence type="ECO:0000256" key="5">
    <source>
        <dbReference type="ARBA" id="ARBA00023242"/>
    </source>
</evidence>
<dbReference type="SUPFAM" id="SSF57701">
    <property type="entry name" value="Zn2/Cys6 DNA-binding domain"/>
    <property type="match status" value="1"/>
</dbReference>
<dbReference type="GO" id="GO:0005634">
    <property type="term" value="C:nucleus"/>
    <property type="evidence" value="ECO:0007669"/>
    <property type="project" value="UniProtKB-SubCell"/>
</dbReference>
<dbReference type="EMBL" id="AXCR01000010">
    <property type="protein sequence ID" value="KJR82209.1"/>
    <property type="molecule type" value="Genomic_DNA"/>
</dbReference>
<dbReference type="PROSITE" id="PS00463">
    <property type="entry name" value="ZN2_CY6_FUNGAL_1"/>
    <property type="match status" value="1"/>
</dbReference>
<dbReference type="GO" id="GO:0006351">
    <property type="term" value="P:DNA-templated transcription"/>
    <property type="evidence" value="ECO:0007669"/>
    <property type="project" value="InterPro"/>
</dbReference>
<dbReference type="GeneID" id="27665144"/>
<dbReference type="GO" id="GO:0000981">
    <property type="term" value="F:DNA-binding transcription factor activity, RNA polymerase II-specific"/>
    <property type="evidence" value="ECO:0007669"/>
    <property type="project" value="InterPro"/>
</dbReference>
<name>A0A0F2LZF1_SPOSC</name>
<keyword evidence="2" id="KW-0479">Metal-binding</keyword>
<accession>A0A0F2LZF1</accession>
<evidence type="ECO:0000256" key="4">
    <source>
        <dbReference type="ARBA" id="ARBA00023163"/>
    </source>
</evidence>
<dbReference type="SMART" id="SM00066">
    <property type="entry name" value="GAL4"/>
    <property type="match status" value="2"/>
</dbReference>
<gene>
    <name evidence="8" type="ORF">SPSK_03023</name>
</gene>
<dbReference type="PROSITE" id="PS50048">
    <property type="entry name" value="ZN2_CY6_FUNGAL_2"/>
    <property type="match status" value="1"/>
</dbReference>
<dbReference type="CDD" id="cd00067">
    <property type="entry name" value="GAL4"/>
    <property type="match status" value="2"/>
</dbReference>
<feature type="compositionally biased region" description="Polar residues" evidence="6">
    <location>
        <begin position="108"/>
        <end position="118"/>
    </location>
</feature>
<dbReference type="SMART" id="SM00906">
    <property type="entry name" value="Fungal_trans"/>
    <property type="match status" value="1"/>
</dbReference>
<dbReference type="InterPro" id="IPR007219">
    <property type="entry name" value="XnlR_reg_dom"/>
</dbReference>
<dbReference type="Gene3D" id="4.10.240.10">
    <property type="entry name" value="Zn(2)-C6 fungal-type DNA-binding domain"/>
    <property type="match status" value="2"/>
</dbReference>
<keyword evidence="5" id="KW-0539">Nucleus</keyword>
<evidence type="ECO:0000259" key="7">
    <source>
        <dbReference type="PROSITE" id="PS50048"/>
    </source>
</evidence>
<sequence length="977" mass="105929">MESVSCIICRRRKVSLFGGRREVEGTGGHRQHGRTCQDTTQHPLFLPVPADNSPVTQIKCDRRPITCANCAKFGAPCSYREAPSASSTATSASEPGLGAHHNHRGGALSSTATTTQAGLQRRRILRSCTACKRAKAKCSGGISCARCIRRGVACVYEGSRGDASVSSTTTTTTLADQVLPLAPAPAPAPAPAVAPEIMYRSAANDSGIAGDPSDTFPSPDSAGLVTPLPVTVSSSTLPSQPSHHPAGVSAIPDWLLAPGLPPMDRLRGLLATYFARIYPLRCLGFLHMPTFFERLRDPQSVYADEYGLINAMCALAAPFHCVDRAGVATGTSPTSTTAPTRFYDAGSGWAATAMQRIFQHLGTPDVESLMTEMLVHEYYLRNGEYAKAFMLSGIVARHVQVLQLNLEHDHDLPSQQRARGAGGGGAETISWSNKECRRRLVWCCFLQDAFMECGIDQLRFVNPADIQVQLPCTEELFVRNKPCVTEMLTPGQLLPFVDPTTAGTAAHNLDLRAYYIRAMAVRAKILKYVKNLRGDVPWSPDPRVSRFASLDRELRALEASVPDELRMTPENTSVFRWSGGWSGASGSGGLGLYFGLHILLAQTFNDLYRVGVANLVFPHHATQWIRAHAPLDFLLRCHRMCSSKAVVIATLLEELWQTNRLSLVDTPYAMHAQVCSSVLVMTISSWQALLSSSRGRRGGVDDRGSAADGCDGVDVPDGADSLGNGNGESNGSNDPLVVPAFLPEHRHLLQSNVTVLDFLRRYIKADLYYESAKQALRRFEELEARGSRSTSSAEDTAGTAASSAATESSQFSLEYILNPLGVYPMARKQARNRHEPEANVAASVSKADTSTSAQHARDETSTQMAQNTHQQHTQNSPNVPGSDNAPGSMMPYAYPPRQPTYADIPPTMLPPGQHVVQHEQVQPALPQLPEQAIAGGLDTADATQFSLFQMWDWESEVPGMDNMGYPTFLDTFPVASH</sequence>
<dbReference type="CDD" id="cd12148">
    <property type="entry name" value="fungal_TF_MHR"/>
    <property type="match status" value="1"/>
</dbReference>
<dbReference type="OrthoDB" id="2563500at2759"/>